<keyword evidence="5" id="KW-0045">Antibiotic biosynthesis</keyword>
<reference evidence="7 8" key="1">
    <citation type="submission" date="2022-06" db="EMBL/GenBank/DDBJ databases">
        <title>Genomic Encyclopedia of Archaeal and Bacterial Type Strains, Phase II (KMG-II): from individual species to whole genera.</title>
        <authorList>
            <person name="Goeker M."/>
        </authorList>
    </citation>
    <scope>NUCLEOTIDE SEQUENCE [LARGE SCALE GENOMIC DNA]</scope>
    <source>
        <strain evidence="7 8">DSM 40477</strain>
    </source>
</reference>
<evidence type="ECO:0000256" key="4">
    <source>
        <dbReference type="ARBA" id="ARBA00022691"/>
    </source>
</evidence>
<evidence type="ECO:0000313" key="7">
    <source>
        <dbReference type="EMBL" id="MCP2259789.1"/>
    </source>
</evidence>
<accession>A0ABT1HWA1</accession>
<evidence type="ECO:0000256" key="3">
    <source>
        <dbReference type="ARBA" id="ARBA00022679"/>
    </source>
</evidence>
<dbReference type="Gene3D" id="3.30.1050.30">
    <property type="match status" value="1"/>
</dbReference>
<protein>
    <recommendedName>
        <fullName evidence="6">Methyltransferase MycE N-terminal domain-containing protein</fullName>
    </recommendedName>
</protein>
<sequence>MSSQHIEVAEALIGVGNGNEAEISATARRLGFDSVASYLLAELAQRCTPITLPRRVATHVRLGWGERMWDHGFVFGPNGMTNAPGVPSDAHARISVSLVDLVHMLLGTGRVRESARWTHRLLPESPAPERGANADAAQTDYELVLLVGKASQAILGGARQAPTLTDLAVRFDSDKWGSTHWYAQHYQRHFESRRDEPVRVLEIGIGGYDQAELSKCSLHMWQHYFHRGLVFGVDIGKKRVPGTRVRTFTGDQGDPGFLSSLASEIGPLDVVIDDGSHRNDHVLTSFRTLFPLLRDDGIYVIEDLHTSYWRTSGGDPDDLNSTRTSTGFLKTLVDGLHHQEYENGRATGDPGVVELHFYHNIAFIQKGVNDECGPEWMRRFGYEPQ</sequence>
<dbReference type="Proteomes" id="UP001205311">
    <property type="component" value="Unassembled WGS sequence"/>
</dbReference>
<keyword evidence="4" id="KW-0949">S-adenosyl-L-methionine</keyword>
<dbReference type="Gene3D" id="3.40.50.150">
    <property type="entry name" value="Vaccinia Virus protein VP39"/>
    <property type="match status" value="1"/>
</dbReference>
<organism evidence="7 8">
    <name type="scientific">Streptoalloteichus tenebrarius (strain ATCC 17920 / DSM 40477 / JCM 4838 / CBS 697.72 / NBRC 16177 / NCIMB 11028 / NRRL B-12390 / A12253. 1 / ISP 5477)</name>
    <name type="common">Streptomyces tenebrarius</name>
    <dbReference type="NCBI Taxonomy" id="1933"/>
    <lineage>
        <taxon>Bacteria</taxon>
        <taxon>Bacillati</taxon>
        <taxon>Actinomycetota</taxon>
        <taxon>Actinomycetes</taxon>
        <taxon>Pseudonocardiales</taxon>
        <taxon>Pseudonocardiaceae</taxon>
        <taxon>Streptoalloteichus</taxon>
    </lineage>
</organism>
<dbReference type="InterPro" id="IPR040800">
    <property type="entry name" value="MycE_N"/>
</dbReference>
<evidence type="ECO:0000313" key="8">
    <source>
        <dbReference type="Proteomes" id="UP001205311"/>
    </source>
</evidence>
<comment type="pathway">
    <text evidence="1">Antibiotic biosynthesis.</text>
</comment>
<dbReference type="EMBL" id="JAMTCP010000020">
    <property type="protein sequence ID" value="MCP2259789.1"/>
    <property type="molecule type" value="Genomic_DNA"/>
</dbReference>
<evidence type="ECO:0000256" key="1">
    <source>
        <dbReference type="ARBA" id="ARBA00004792"/>
    </source>
</evidence>
<keyword evidence="3" id="KW-0808">Transferase</keyword>
<comment type="caution">
    <text evidence="7">The sequence shown here is derived from an EMBL/GenBank/DDBJ whole genome shotgun (WGS) entry which is preliminary data.</text>
</comment>
<dbReference type="Pfam" id="PF17843">
    <property type="entry name" value="MycE_N"/>
    <property type="match status" value="1"/>
</dbReference>
<keyword evidence="2" id="KW-0489">Methyltransferase</keyword>
<dbReference type="RefSeq" id="WP_253670674.1">
    <property type="nucleotide sequence ID" value="NZ_JAMTCP010000020.1"/>
</dbReference>
<dbReference type="SUPFAM" id="SSF53335">
    <property type="entry name" value="S-adenosyl-L-methionine-dependent methyltransferases"/>
    <property type="match status" value="1"/>
</dbReference>
<name>A0ABT1HWA1_STRSD</name>
<gene>
    <name evidence="7" type="ORF">LX15_003498</name>
</gene>
<evidence type="ECO:0000259" key="6">
    <source>
        <dbReference type="Pfam" id="PF17843"/>
    </source>
</evidence>
<keyword evidence="8" id="KW-1185">Reference proteome</keyword>
<feature type="domain" description="Methyltransferase MycE N-terminal" evidence="6">
    <location>
        <begin position="10"/>
        <end position="115"/>
    </location>
</feature>
<proteinExistence type="predicted"/>
<dbReference type="InterPro" id="IPR029063">
    <property type="entry name" value="SAM-dependent_MTases_sf"/>
</dbReference>
<evidence type="ECO:0000256" key="2">
    <source>
        <dbReference type="ARBA" id="ARBA00022603"/>
    </source>
</evidence>
<evidence type="ECO:0000256" key="5">
    <source>
        <dbReference type="ARBA" id="ARBA00023194"/>
    </source>
</evidence>